<sequence length="289" mass="31913">MGFVGIHVSRRLREEGWEVSGTCTSEEKKKKLEEMGFEAFVFDAGENDLANVNALQQATHLLLSIPPSSSGDPLLSLDEDLRSKLGSGNLQWLGYLSSTSVYGDCGEPLYQPNPATQTAKARLAAEQGWLDLGHDLGVSAYVFRLGGIYGPGRSALDTLVNLEALSKYQKMRESRKYTARIHVEDAYQAIKSSFAAPKSGRVYNVVDDDPAPRTEVFLFAEELIEGKWPGKAKRTGAEDAEITCLNTRLKEELGVRLIHPSYRSGLRSILDSWKSPPQQIRYLDLGSNS</sequence>
<dbReference type="Gene3D" id="3.40.50.720">
    <property type="entry name" value="NAD(P)-binding Rossmann-like Domain"/>
    <property type="match status" value="1"/>
</dbReference>
<reference evidence="4 5" key="1">
    <citation type="submission" date="2019-12" db="EMBL/GenBank/DDBJ databases">
        <authorList>
            <person name="Scholz U."/>
            <person name="Mascher M."/>
            <person name="Fiebig A."/>
        </authorList>
    </citation>
    <scope>NUCLEOTIDE SEQUENCE</scope>
</reference>
<evidence type="ECO:0000256" key="2">
    <source>
        <dbReference type="ARBA" id="ARBA00023027"/>
    </source>
</evidence>
<evidence type="ECO:0000256" key="1">
    <source>
        <dbReference type="ARBA" id="ARBA00007637"/>
    </source>
</evidence>
<evidence type="ECO:0000256" key="3">
    <source>
        <dbReference type="ARBA" id="ARBA00023235"/>
    </source>
</evidence>
<dbReference type="InterPro" id="IPR036291">
    <property type="entry name" value="NAD(P)-bd_dom_sf"/>
</dbReference>
<protein>
    <submittedName>
        <fullName evidence="4">Uncharacterized protein</fullName>
    </submittedName>
</protein>
<keyword evidence="2" id="KW-0520">NAD</keyword>
<dbReference type="GO" id="GO:0016853">
    <property type="term" value="F:isomerase activity"/>
    <property type="evidence" value="ECO:0007669"/>
    <property type="project" value="UniProtKB-KW"/>
</dbReference>
<organism evidence="4">
    <name type="scientific">Spirodela intermedia</name>
    <name type="common">Intermediate duckweed</name>
    <dbReference type="NCBI Taxonomy" id="51605"/>
    <lineage>
        <taxon>Eukaryota</taxon>
        <taxon>Viridiplantae</taxon>
        <taxon>Streptophyta</taxon>
        <taxon>Embryophyta</taxon>
        <taxon>Tracheophyta</taxon>
        <taxon>Spermatophyta</taxon>
        <taxon>Magnoliopsida</taxon>
        <taxon>Liliopsida</taxon>
        <taxon>Araceae</taxon>
        <taxon>Lemnoideae</taxon>
        <taxon>Spirodela</taxon>
    </lineage>
</organism>
<keyword evidence="3" id="KW-0413">Isomerase</keyword>
<dbReference type="SUPFAM" id="SSF51735">
    <property type="entry name" value="NAD(P)-binding Rossmann-fold domains"/>
    <property type="match status" value="1"/>
</dbReference>
<name>A0A7I8JS99_SPIIN</name>
<dbReference type="EMBL" id="CACRZD030000017">
    <property type="protein sequence ID" value="CAA6673056.1"/>
    <property type="molecule type" value="Genomic_DNA"/>
</dbReference>
<keyword evidence="5" id="KW-1185">Reference proteome</keyword>
<dbReference type="Proteomes" id="UP001189122">
    <property type="component" value="Unassembled WGS sequence"/>
</dbReference>
<proteinExistence type="inferred from homology"/>
<evidence type="ECO:0000313" key="4">
    <source>
        <dbReference type="EMBL" id="CAA2634002.1"/>
    </source>
</evidence>
<accession>A0A7I8JS99</accession>
<dbReference type="EMBL" id="LR743604">
    <property type="protein sequence ID" value="CAA2634002.1"/>
    <property type="molecule type" value="Genomic_DNA"/>
</dbReference>
<evidence type="ECO:0000313" key="5">
    <source>
        <dbReference type="Proteomes" id="UP001189122"/>
    </source>
</evidence>
<comment type="similarity">
    <text evidence="1">Belongs to the NAD(P)-dependent epimerase/dehydratase family.</text>
</comment>
<dbReference type="PANTHER" id="PTHR43574">
    <property type="entry name" value="EPIMERASE-RELATED"/>
    <property type="match status" value="1"/>
</dbReference>
<dbReference type="AlphaFoldDB" id="A0A7I8JS99"/>
<gene>
    <name evidence="4" type="ORF">SI7747_17019472</name>
</gene>